<dbReference type="Proteomes" id="UP000816034">
    <property type="component" value="Unassembled WGS sequence"/>
</dbReference>
<accession>A0AA88GJ83</accession>
<proteinExistence type="predicted"/>
<dbReference type="AlphaFoldDB" id="A0AA88GJ83"/>
<name>A0AA88GJ83_NAELO</name>
<evidence type="ECO:0000313" key="2">
    <source>
        <dbReference type="Proteomes" id="UP000816034"/>
    </source>
</evidence>
<comment type="caution">
    <text evidence="1">The sequence shown here is derived from an EMBL/GenBank/DDBJ whole genome shotgun (WGS) entry which is preliminary data.</text>
</comment>
<gene>
    <name evidence="1" type="ORF">C9374_010170</name>
</gene>
<organism evidence="1 2">
    <name type="scientific">Naegleria lovaniensis</name>
    <name type="common">Amoeba</name>
    <dbReference type="NCBI Taxonomy" id="51637"/>
    <lineage>
        <taxon>Eukaryota</taxon>
        <taxon>Discoba</taxon>
        <taxon>Heterolobosea</taxon>
        <taxon>Tetramitia</taxon>
        <taxon>Eutetramitia</taxon>
        <taxon>Vahlkampfiidae</taxon>
        <taxon>Naegleria</taxon>
    </lineage>
</organism>
<protein>
    <submittedName>
        <fullName evidence="1">Uncharacterized protein</fullName>
    </submittedName>
</protein>
<reference evidence="1 2" key="1">
    <citation type="journal article" date="2018" name="BMC Genomics">
        <title>The genome of Naegleria lovaniensis, the basis for a comparative approach to unravel pathogenicity factors of the human pathogenic amoeba N. fowleri.</title>
        <authorList>
            <person name="Liechti N."/>
            <person name="Schurch N."/>
            <person name="Bruggmann R."/>
            <person name="Wittwer M."/>
        </authorList>
    </citation>
    <scope>NUCLEOTIDE SEQUENCE [LARGE SCALE GENOMIC DNA]</scope>
    <source>
        <strain evidence="1 2">ATCC 30569</strain>
    </source>
</reference>
<dbReference type="EMBL" id="PYSW02000040">
    <property type="protein sequence ID" value="KAG2375166.1"/>
    <property type="molecule type" value="Genomic_DNA"/>
</dbReference>
<dbReference type="GeneID" id="68102624"/>
<keyword evidence="2" id="KW-1185">Reference proteome</keyword>
<dbReference type="RefSeq" id="XP_044544340.1">
    <property type="nucleotide sequence ID" value="XM_044685685.1"/>
</dbReference>
<sequence>MKRRHAGISKSSHYPIMIGRSSLDSATGRVSLDALASTTITNRSLVLLGSNNSSPFISTPQNMMLHDHHSPIPESVQLPTIVASSSYDSDMESLSSEASVSSVGELFNEDDQESLNTIRVSTDQTRITTLSPLQNCFNLVATNLIETDSVGYPGTLSLSVQEDGEYLHSFYRDSFCRPFKIRVRISELSEKLPKGIYTDLVDSMTLLTIVKPYSVFSTNVIVREGTKNQFIGTISKDFLVSKFKVKSSNNKVIFRILHEKTKSETLHFYSIHDVAKKEQIGKIISKKGVEFFLDAPTRLIPEEKALLISALIFIVFTLHEDKKSKEFFQKNAKEKANAWAQTEKPNDANNL</sequence>
<evidence type="ECO:0000313" key="1">
    <source>
        <dbReference type="EMBL" id="KAG2375166.1"/>
    </source>
</evidence>